<dbReference type="Proteomes" id="UP000517547">
    <property type="component" value="Unassembled WGS sequence"/>
</dbReference>
<comment type="similarity">
    <text evidence="1">Belongs to the LysR transcriptional regulatory family.</text>
</comment>
<reference evidence="6 7" key="1">
    <citation type="submission" date="2020-04" db="EMBL/GenBank/DDBJ databases">
        <title>Molecular characterization of pseudomonads from Agaricus bisporus reveal novel blotch 2 pathogens in Western Europe.</title>
        <authorList>
            <person name="Taparia T."/>
            <person name="Krijger M."/>
            <person name="Haynes E."/>
            <person name="Elpinstone J.G."/>
            <person name="Noble R."/>
            <person name="Van Der Wolf J."/>
        </authorList>
    </citation>
    <scope>NUCLEOTIDE SEQUENCE [LARGE SCALE GENOMIC DNA]</scope>
    <source>
        <strain evidence="6 7">IPO3738</strain>
    </source>
</reference>
<dbReference type="SUPFAM" id="SSF46785">
    <property type="entry name" value="Winged helix' DNA-binding domain"/>
    <property type="match status" value="1"/>
</dbReference>
<dbReference type="PROSITE" id="PS50931">
    <property type="entry name" value="HTH_LYSR"/>
    <property type="match status" value="1"/>
</dbReference>
<dbReference type="GO" id="GO:0006351">
    <property type="term" value="P:DNA-templated transcription"/>
    <property type="evidence" value="ECO:0007669"/>
    <property type="project" value="TreeGrafter"/>
</dbReference>
<evidence type="ECO:0000313" key="7">
    <source>
        <dbReference type="Proteomes" id="UP000517547"/>
    </source>
</evidence>
<dbReference type="EMBL" id="JACAQE010000002">
    <property type="protein sequence ID" value="NWC13963.1"/>
    <property type="molecule type" value="Genomic_DNA"/>
</dbReference>
<keyword evidence="2" id="KW-0805">Transcription regulation</keyword>
<dbReference type="GO" id="GO:0043565">
    <property type="term" value="F:sequence-specific DNA binding"/>
    <property type="evidence" value="ECO:0007669"/>
    <property type="project" value="TreeGrafter"/>
</dbReference>
<feature type="domain" description="HTH lysR-type" evidence="5">
    <location>
        <begin position="5"/>
        <end position="62"/>
    </location>
</feature>
<evidence type="ECO:0000256" key="2">
    <source>
        <dbReference type="ARBA" id="ARBA00023015"/>
    </source>
</evidence>
<dbReference type="InterPro" id="IPR005119">
    <property type="entry name" value="LysR_subst-bd"/>
</dbReference>
<comment type="caution">
    <text evidence="6">The sequence shown here is derived from an EMBL/GenBank/DDBJ whole genome shotgun (WGS) entry which is preliminary data.</text>
</comment>
<dbReference type="FunFam" id="1.10.10.10:FF:000001">
    <property type="entry name" value="LysR family transcriptional regulator"/>
    <property type="match status" value="1"/>
</dbReference>
<name>A0A7Y8CCR5_9PSED</name>
<dbReference type="PANTHER" id="PTHR30537">
    <property type="entry name" value="HTH-TYPE TRANSCRIPTIONAL REGULATOR"/>
    <property type="match status" value="1"/>
</dbReference>
<dbReference type="Gene3D" id="1.10.10.10">
    <property type="entry name" value="Winged helix-like DNA-binding domain superfamily/Winged helix DNA-binding domain"/>
    <property type="match status" value="1"/>
</dbReference>
<dbReference type="InterPro" id="IPR036390">
    <property type="entry name" value="WH_DNA-bd_sf"/>
</dbReference>
<dbReference type="Pfam" id="PF03466">
    <property type="entry name" value="LysR_substrate"/>
    <property type="match status" value="1"/>
</dbReference>
<evidence type="ECO:0000256" key="4">
    <source>
        <dbReference type="ARBA" id="ARBA00023163"/>
    </source>
</evidence>
<evidence type="ECO:0000256" key="3">
    <source>
        <dbReference type="ARBA" id="ARBA00023125"/>
    </source>
</evidence>
<keyword evidence="3" id="KW-0238">DNA-binding</keyword>
<dbReference type="Gene3D" id="3.40.190.290">
    <property type="match status" value="1"/>
</dbReference>
<organism evidence="6 7">
    <name type="scientific">Pseudomonas gingeri</name>
    <dbReference type="NCBI Taxonomy" id="117681"/>
    <lineage>
        <taxon>Bacteria</taxon>
        <taxon>Pseudomonadati</taxon>
        <taxon>Pseudomonadota</taxon>
        <taxon>Gammaproteobacteria</taxon>
        <taxon>Pseudomonadales</taxon>
        <taxon>Pseudomonadaceae</taxon>
        <taxon>Pseudomonas</taxon>
    </lineage>
</organism>
<dbReference type="GO" id="GO:0003700">
    <property type="term" value="F:DNA-binding transcription factor activity"/>
    <property type="evidence" value="ECO:0007669"/>
    <property type="project" value="InterPro"/>
</dbReference>
<keyword evidence="4" id="KW-0804">Transcription</keyword>
<protein>
    <submittedName>
        <fullName evidence="6">LysR family transcriptional regulator</fullName>
    </submittedName>
</protein>
<evidence type="ECO:0000256" key="1">
    <source>
        <dbReference type="ARBA" id="ARBA00009437"/>
    </source>
</evidence>
<evidence type="ECO:0000313" key="6">
    <source>
        <dbReference type="EMBL" id="NWC13963.1"/>
    </source>
</evidence>
<dbReference type="InterPro" id="IPR058163">
    <property type="entry name" value="LysR-type_TF_proteobact-type"/>
</dbReference>
<dbReference type="Pfam" id="PF00126">
    <property type="entry name" value="HTH_1"/>
    <property type="match status" value="1"/>
</dbReference>
<sequence>MDHLTDLNNMYLFAKVVDHGGFTAAAQALGLQTSKLSRRVAALEAELGVRLLNRNSRRISLTDAGRLFYQHCVALVEEARAAKTAIDQTRASPQGVVRISSPLGVLQMGAREILTQYMVDNPAVRIMLDATNRRVDIIEEGLDIALRVRLLPLEDSDLTLLPLLDSRRILVASPALLAHHPALTDLDDLAGMPTLAMANTNDKYQWHFLAPHPVVFSHQPRLATDDLETLRAAALRGIGIAQLPANLVQDDLARGRLLPVLPERPSPAGSLHAIFPSRRGMVPAVRGVLDALLAGFNPQRSQNTSL</sequence>
<dbReference type="RefSeq" id="WP_017127553.1">
    <property type="nucleotide sequence ID" value="NZ_JACAQE010000002.1"/>
</dbReference>
<dbReference type="InterPro" id="IPR000847">
    <property type="entry name" value="LysR_HTH_N"/>
</dbReference>
<proteinExistence type="inferred from homology"/>
<dbReference type="InterPro" id="IPR036388">
    <property type="entry name" value="WH-like_DNA-bd_sf"/>
</dbReference>
<gene>
    <name evidence="6" type="ORF">HX845_09935</name>
</gene>
<evidence type="ECO:0000259" key="5">
    <source>
        <dbReference type="PROSITE" id="PS50931"/>
    </source>
</evidence>
<accession>A0A7Y8CCR5</accession>
<dbReference type="AlphaFoldDB" id="A0A7Y8CCR5"/>
<dbReference type="PANTHER" id="PTHR30537:SF31">
    <property type="entry name" value="TRANSCRIPTIONAL REGULATOR, LYSR FAMILY"/>
    <property type="match status" value="1"/>
</dbReference>
<dbReference type="SUPFAM" id="SSF53850">
    <property type="entry name" value="Periplasmic binding protein-like II"/>
    <property type="match status" value="1"/>
</dbReference>